<dbReference type="PANTHER" id="PTHR33107">
    <property type="entry name" value="KUNITZ TRYPSIN INHIBITOR 2"/>
    <property type="match status" value="1"/>
</dbReference>
<organism evidence="4 5">
    <name type="scientific">Vigna unguiculata</name>
    <name type="common">Cowpea</name>
    <dbReference type="NCBI Taxonomy" id="3917"/>
    <lineage>
        <taxon>Eukaryota</taxon>
        <taxon>Viridiplantae</taxon>
        <taxon>Streptophyta</taxon>
        <taxon>Embryophyta</taxon>
        <taxon>Tracheophyta</taxon>
        <taxon>Spermatophyta</taxon>
        <taxon>Magnoliopsida</taxon>
        <taxon>eudicotyledons</taxon>
        <taxon>Gunneridae</taxon>
        <taxon>Pentapetalae</taxon>
        <taxon>rosids</taxon>
        <taxon>fabids</taxon>
        <taxon>Fabales</taxon>
        <taxon>Fabaceae</taxon>
        <taxon>Papilionoideae</taxon>
        <taxon>50 kb inversion clade</taxon>
        <taxon>NPAAA clade</taxon>
        <taxon>indigoferoid/millettioid clade</taxon>
        <taxon>Phaseoleae</taxon>
        <taxon>Vigna</taxon>
    </lineage>
</organism>
<keyword evidence="3" id="KW-0732">Signal</keyword>
<proteinExistence type="inferred from homology"/>
<dbReference type="SMART" id="SM00452">
    <property type="entry name" value="STI"/>
    <property type="match status" value="1"/>
</dbReference>
<protein>
    <submittedName>
        <fullName evidence="4">Kunitz inhibitor ST1-like</fullName>
    </submittedName>
</protein>
<dbReference type="SUPFAM" id="SSF50386">
    <property type="entry name" value="STI-like"/>
    <property type="match status" value="1"/>
</dbReference>
<evidence type="ECO:0000256" key="2">
    <source>
        <dbReference type="ARBA" id="ARBA00023157"/>
    </source>
</evidence>
<dbReference type="PRINTS" id="PR00291">
    <property type="entry name" value="KUNITZINHBTR"/>
</dbReference>
<dbReference type="AlphaFoldDB" id="A0A4D6NGF2"/>
<reference evidence="4 5" key="1">
    <citation type="submission" date="2019-04" db="EMBL/GenBank/DDBJ databases">
        <title>An improved genome assembly and genetic linkage map for asparagus bean, Vigna unguiculata ssp. sesquipedialis.</title>
        <authorList>
            <person name="Xia Q."/>
            <person name="Zhang R."/>
            <person name="Dong Y."/>
        </authorList>
    </citation>
    <scope>NUCLEOTIDE SEQUENCE [LARGE SCALE GENOMIC DNA]</scope>
    <source>
        <tissue evidence="4">Leaf</tissue>
    </source>
</reference>
<name>A0A4D6NGF2_VIGUN</name>
<dbReference type="GO" id="GO:0004866">
    <property type="term" value="F:endopeptidase inhibitor activity"/>
    <property type="evidence" value="ECO:0007669"/>
    <property type="project" value="InterPro"/>
</dbReference>
<keyword evidence="2" id="KW-1015">Disulfide bond</keyword>
<evidence type="ECO:0000313" key="5">
    <source>
        <dbReference type="Proteomes" id="UP000501690"/>
    </source>
</evidence>
<keyword evidence="5" id="KW-1185">Reference proteome</keyword>
<dbReference type="InterPro" id="IPR011065">
    <property type="entry name" value="Kunitz_inhibitor_STI-like_sf"/>
</dbReference>
<sequence>MASTMILALFLLSVLTFNPPSTTAQPVTDLHGKIVTNGGVFHILPLFTTAGGIRLTKTGNETVPLSVVQSPSELDKGLPLQISSPYFSLFIPNGSPVSIRFILNGASPLEWTAVAAQPEGTLVKVGYQNSIKGLFSIHRVRDNIFKLLFCTLGSNLCGNVALVRDEAGNTLLAVNQKQPYMFVLEEVPSPSAATK</sequence>
<dbReference type="EMBL" id="CP039354">
    <property type="protein sequence ID" value="QCE11255.1"/>
    <property type="molecule type" value="Genomic_DNA"/>
</dbReference>
<dbReference type="OrthoDB" id="1745944at2759"/>
<dbReference type="Proteomes" id="UP000501690">
    <property type="component" value="Linkage Group LG10"/>
</dbReference>
<gene>
    <name evidence="4" type="ORF">DEO72_LG10g2488</name>
</gene>
<accession>A0A4D6NGF2</accession>
<dbReference type="InterPro" id="IPR002160">
    <property type="entry name" value="Prot_inh_Kunz-lg"/>
</dbReference>
<feature type="signal peptide" evidence="3">
    <location>
        <begin position="1"/>
        <end position="24"/>
    </location>
</feature>
<dbReference type="Gene3D" id="2.80.10.50">
    <property type="match status" value="1"/>
</dbReference>
<dbReference type="Gramene" id="Vigun05g143200.1.v1.2">
    <property type="protein sequence ID" value="Vigun05g143200.1.v1.2.CDS.1"/>
    <property type="gene ID" value="Vigun05g143200.v1.2"/>
</dbReference>
<feature type="chain" id="PRO_5020029219" evidence="3">
    <location>
        <begin position="25"/>
        <end position="195"/>
    </location>
</feature>
<dbReference type="Pfam" id="PF00197">
    <property type="entry name" value="Kunitz_legume"/>
    <property type="match status" value="1"/>
</dbReference>
<evidence type="ECO:0000313" key="4">
    <source>
        <dbReference type="EMBL" id="QCE11255.1"/>
    </source>
</evidence>
<evidence type="ECO:0000256" key="3">
    <source>
        <dbReference type="SAM" id="SignalP"/>
    </source>
</evidence>
<dbReference type="PANTHER" id="PTHR33107:SF81">
    <property type="entry name" value="TRYPSIN INHIBITOR A"/>
    <property type="match status" value="1"/>
</dbReference>
<comment type="similarity">
    <text evidence="1">Belongs to the protease inhibitor I3 (leguminous Kunitz-type inhibitor) family.</text>
</comment>
<evidence type="ECO:0000256" key="1">
    <source>
        <dbReference type="ARBA" id="ARBA00005440"/>
    </source>
</evidence>